<dbReference type="PANTHER" id="PTHR23506:SF23">
    <property type="entry name" value="GH10249P"/>
    <property type="match status" value="1"/>
</dbReference>
<feature type="transmembrane region" description="Helical" evidence="7">
    <location>
        <begin position="98"/>
        <end position="120"/>
    </location>
</feature>
<evidence type="ECO:0000256" key="5">
    <source>
        <dbReference type="ARBA" id="ARBA00022989"/>
    </source>
</evidence>
<proteinExistence type="inferred from homology"/>
<comment type="similarity">
    <text evidence="2">Belongs to the major facilitator superfamily. Vesicular transporter family.</text>
</comment>
<evidence type="ECO:0000256" key="2">
    <source>
        <dbReference type="ARBA" id="ARBA00006829"/>
    </source>
</evidence>
<dbReference type="GO" id="GO:0022857">
    <property type="term" value="F:transmembrane transporter activity"/>
    <property type="evidence" value="ECO:0007669"/>
    <property type="project" value="InterPro"/>
</dbReference>
<evidence type="ECO:0000256" key="4">
    <source>
        <dbReference type="ARBA" id="ARBA00022692"/>
    </source>
</evidence>
<evidence type="ECO:0000256" key="7">
    <source>
        <dbReference type="SAM" id="Phobius"/>
    </source>
</evidence>
<comment type="caution">
    <text evidence="8">The sequence shown here is derived from an EMBL/GenBank/DDBJ whole genome shotgun (WGS) entry which is preliminary data.</text>
</comment>
<feature type="transmembrane region" description="Helical" evidence="7">
    <location>
        <begin position="208"/>
        <end position="229"/>
    </location>
</feature>
<gene>
    <name evidence="8" type="ORF">SteCoe_35989</name>
</gene>
<keyword evidence="6 7" id="KW-0472">Membrane</keyword>
<feature type="transmembrane region" description="Helical" evidence="7">
    <location>
        <begin position="241"/>
        <end position="260"/>
    </location>
</feature>
<accession>A0A1R2ARE1</accession>
<feature type="transmembrane region" description="Helical" evidence="7">
    <location>
        <begin position="9"/>
        <end position="28"/>
    </location>
</feature>
<dbReference type="PANTHER" id="PTHR23506">
    <property type="entry name" value="GH10249P"/>
    <property type="match status" value="1"/>
</dbReference>
<evidence type="ECO:0000256" key="6">
    <source>
        <dbReference type="ARBA" id="ARBA00023136"/>
    </source>
</evidence>
<keyword evidence="9" id="KW-1185">Reference proteome</keyword>
<name>A0A1R2ARE1_9CILI</name>
<protein>
    <recommendedName>
        <fullName evidence="10">Major facilitator superfamily (MFS) profile domain-containing protein</fullName>
    </recommendedName>
</protein>
<feature type="transmembrane region" description="Helical" evidence="7">
    <location>
        <begin position="272"/>
        <end position="293"/>
    </location>
</feature>
<evidence type="ECO:0000256" key="1">
    <source>
        <dbReference type="ARBA" id="ARBA00004141"/>
    </source>
</evidence>
<dbReference type="OrthoDB" id="298065at2759"/>
<evidence type="ECO:0008006" key="10">
    <source>
        <dbReference type="Google" id="ProtNLM"/>
    </source>
</evidence>
<organism evidence="8 9">
    <name type="scientific">Stentor coeruleus</name>
    <dbReference type="NCBI Taxonomy" id="5963"/>
    <lineage>
        <taxon>Eukaryota</taxon>
        <taxon>Sar</taxon>
        <taxon>Alveolata</taxon>
        <taxon>Ciliophora</taxon>
        <taxon>Postciliodesmatophora</taxon>
        <taxon>Heterotrichea</taxon>
        <taxon>Heterotrichida</taxon>
        <taxon>Stentoridae</taxon>
        <taxon>Stentor</taxon>
    </lineage>
</organism>
<feature type="transmembrane region" description="Helical" evidence="7">
    <location>
        <begin position="141"/>
        <end position="160"/>
    </location>
</feature>
<feature type="transmembrane region" description="Helical" evidence="7">
    <location>
        <begin position="166"/>
        <end position="187"/>
    </location>
</feature>
<comment type="subcellular location">
    <subcellularLocation>
        <location evidence="1">Membrane</location>
        <topology evidence="1">Multi-pass membrane protein</topology>
    </subcellularLocation>
</comment>
<feature type="transmembrane region" description="Helical" evidence="7">
    <location>
        <begin position="369"/>
        <end position="397"/>
    </location>
</feature>
<dbReference type="InterPro" id="IPR050930">
    <property type="entry name" value="MFS_Vesicular_Transporter"/>
</dbReference>
<dbReference type="Gene3D" id="1.20.1250.20">
    <property type="entry name" value="MFS general substrate transporter like domains"/>
    <property type="match status" value="2"/>
</dbReference>
<feature type="transmembrane region" description="Helical" evidence="7">
    <location>
        <begin position="72"/>
        <end position="92"/>
    </location>
</feature>
<dbReference type="InterPro" id="IPR001958">
    <property type="entry name" value="Tet-R_TetA/multi-R_MdtG-like"/>
</dbReference>
<dbReference type="GO" id="GO:0016020">
    <property type="term" value="C:membrane"/>
    <property type="evidence" value="ECO:0007669"/>
    <property type="project" value="UniProtKB-SubCell"/>
</dbReference>
<evidence type="ECO:0000256" key="3">
    <source>
        <dbReference type="ARBA" id="ARBA00022448"/>
    </source>
</evidence>
<sequence length="420" mass="46147">MGQIAKQIALYIGLLLVCSSFTLIFPFYPKIAESKGIDLWLIGLIFSLNPIANVLCTPFLGKYMHKIGRKRIVVASFVMTGLSMFILCPIEMSDKGTLLALSVVSRICSGFAASFVFTAVTSIFVSDYPDNMLVMIGRMEAAVGVGLTLGPIIGAGLYFMQLFGALIFLGGLVTLFTPIASKMLGTFRDLKTTHTEVNSLPLLLKPKIFLTLMMDIAFLFSYGLIATVLEVHLDHFGFNSLEVAMIFVMESGLYLIISFAGGHWLKHSNERLCMTIGVLSLAVGYLMLAPWTVIFPNEVWVVILSIPFISLGQCFCYMFSIPYMQRSAGEDYGYKRSDMLDEQICSYSVTACGIGEIIGPIYAGMVTDFYGIEMCCVLISGASVVYCITFIIGTGMISDLCKRKHIKIDNISELEASITK</sequence>
<feature type="transmembrane region" description="Helical" evidence="7">
    <location>
        <begin position="344"/>
        <end position="363"/>
    </location>
</feature>
<dbReference type="Proteomes" id="UP000187209">
    <property type="component" value="Unassembled WGS sequence"/>
</dbReference>
<dbReference type="Pfam" id="PF07690">
    <property type="entry name" value="MFS_1"/>
    <property type="match status" value="1"/>
</dbReference>
<keyword evidence="5 7" id="KW-1133">Transmembrane helix</keyword>
<dbReference type="EMBL" id="MPUH01001590">
    <property type="protein sequence ID" value="OMJ66980.1"/>
    <property type="molecule type" value="Genomic_DNA"/>
</dbReference>
<dbReference type="InterPro" id="IPR011701">
    <property type="entry name" value="MFS"/>
</dbReference>
<evidence type="ECO:0000313" key="8">
    <source>
        <dbReference type="EMBL" id="OMJ66980.1"/>
    </source>
</evidence>
<reference evidence="8 9" key="1">
    <citation type="submission" date="2016-11" db="EMBL/GenBank/DDBJ databases">
        <title>The macronuclear genome of Stentor coeruleus: a giant cell with tiny introns.</title>
        <authorList>
            <person name="Slabodnick M."/>
            <person name="Ruby J.G."/>
            <person name="Reiff S.B."/>
            <person name="Swart E.C."/>
            <person name="Gosai S."/>
            <person name="Prabakaran S."/>
            <person name="Witkowska E."/>
            <person name="Larue G.E."/>
            <person name="Fisher S."/>
            <person name="Freeman R.M."/>
            <person name="Gunawardena J."/>
            <person name="Chu W."/>
            <person name="Stover N.A."/>
            <person name="Gregory B.D."/>
            <person name="Nowacki M."/>
            <person name="Derisi J."/>
            <person name="Roy S.W."/>
            <person name="Marshall W.F."/>
            <person name="Sood P."/>
        </authorList>
    </citation>
    <scope>NUCLEOTIDE SEQUENCE [LARGE SCALE GENOMIC DNA]</scope>
    <source>
        <strain evidence="8">WM001</strain>
    </source>
</reference>
<dbReference type="AlphaFoldDB" id="A0A1R2ARE1"/>
<dbReference type="InterPro" id="IPR036259">
    <property type="entry name" value="MFS_trans_sf"/>
</dbReference>
<dbReference type="PRINTS" id="PR01035">
    <property type="entry name" value="TCRTETA"/>
</dbReference>
<feature type="transmembrane region" description="Helical" evidence="7">
    <location>
        <begin position="40"/>
        <end position="60"/>
    </location>
</feature>
<feature type="transmembrane region" description="Helical" evidence="7">
    <location>
        <begin position="299"/>
        <end position="323"/>
    </location>
</feature>
<evidence type="ECO:0000313" key="9">
    <source>
        <dbReference type="Proteomes" id="UP000187209"/>
    </source>
</evidence>
<keyword evidence="3" id="KW-0813">Transport</keyword>
<keyword evidence="4 7" id="KW-0812">Transmembrane</keyword>
<dbReference type="SUPFAM" id="SSF103473">
    <property type="entry name" value="MFS general substrate transporter"/>
    <property type="match status" value="1"/>
</dbReference>